<evidence type="ECO:0000313" key="1">
    <source>
        <dbReference type="EMBL" id="JAH60510.1"/>
    </source>
</evidence>
<organism evidence="1">
    <name type="scientific">Anguilla anguilla</name>
    <name type="common">European freshwater eel</name>
    <name type="synonym">Muraena anguilla</name>
    <dbReference type="NCBI Taxonomy" id="7936"/>
    <lineage>
        <taxon>Eukaryota</taxon>
        <taxon>Metazoa</taxon>
        <taxon>Chordata</taxon>
        <taxon>Craniata</taxon>
        <taxon>Vertebrata</taxon>
        <taxon>Euteleostomi</taxon>
        <taxon>Actinopterygii</taxon>
        <taxon>Neopterygii</taxon>
        <taxon>Teleostei</taxon>
        <taxon>Anguilliformes</taxon>
        <taxon>Anguillidae</taxon>
        <taxon>Anguilla</taxon>
    </lineage>
</organism>
<dbReference type="AlphaFoldDB" id="A0A0E9U5S2"/>
<sequence>MHSLVIDVLGVTLFPICQE</sequence>
<reference evidence="1" key="2">
    <citation type="journal article" date="2015" name="Fish Shellfish Immunol.">
        <title>Early steps in the European eel (Anguilla anguilla)-Vibrio vulnificus interaction in the gills: Role of the RtxA13 toxin.</title>
        <authorList>
            <person name="Callol A."/>
            <person name="Pajuelo D."/>
            <person name="Ebbesson L."/>
            <person name="Teles M."/>
            <person name="MacKenzie S."/>
            <person name="Amaro C."/>
        </authorList>
    </citation>
    <scope>NUCLEOTIDE SEQUENCE</scope>
</reference>
<dbReference type="EMBL" id="GBXM01048067">
    <property type="protein sequence ID" value="JAH60510.1"/>
    <property type="molecule type" value="Transcribed_RNA"/>
</dbReference>
<proteinExistence type="predicted"/>
<name>A0A0E9U5S2_ANGAN</name>
<reference evidence="1" key="1">
    <citation type="submission" date="2014-11" db="EMBL/GenBank/DDBJ databases">
        <authorList>
            <person name="Amaro Gonzalez C."/>
        </authorList>
    </citation>
    <scope>NUCLEOTIDE SEQUENCE</scope>
</reference>
<protein>
    <submittedName>
        <fullName evidence="1">Uncharacterized protein</fullName>
    </submittedName>
</protein>
<accession>A0A0E9U5S2</accession>